<evidence type="ECO:0000256" key="1">
    <source>
        <dbReference type="SAM" id="MobiDB-lite"/>
    </source>
</evidence>
<feature type="region of interest" description="Disordered" evidence="1">
    <location>
        <begin position="26"/>
        <end position="86"/>
    </location>
</feature>
<gene>
    <name evidence="2" type="ORF">L201_000204</name>
</gene>
<proteinExistence type="predicted"/>
<keyword evidence="3" id="KW-1185">Reference proteome</keyword>
<evidence type="ECO:0000313" key="3">
    <source>
        <dbReference type="Proteomes" id="UP001355207"/>
    </source>
</evidence>
<evidence type="ECO:0000313" key="2">
    <source>
        <dbReference type="EMBL" id="WWC85341.1"/>
    </source>
</evidence>
<dbReference type="EMBL" id="CP144098">
    <property type="protein sequence ID" value="WWC85341.1"/>
    <property type="molecule type" value="Genomic_DNA"/>
</dbReference>
<sequence length="337" mass="37826">MAHLITIRSSASQKIILRAIHNCAKREAKEPTTSRGKGKAKESLFAPLNRTDTPVSPSRIYASSTSSSSSSLSSSIPKLTSGGPQTHTRAWREFENSWKYQSFALNSSSSSSSSSSSNSSAKDKKDINDNEILEIRTIFEKPSSYNPLSRLLGAGFTAFIGFQWFWLPENEEPYQTFWNHKPETGFATLLWGSIKNILFFQTPYWALGGAALSIWMLTKRLNIVTKLEQCKMRPTLDGSDQIYLRMSTLKQALIGRLSKEPRLISLSDVIATPVSGPHQRNGDLILNLYVKDSKKPKFSDGHPYIVDTRISKFIEQSDKPYVLSPSRLRHIFGKLEI</sequence>
<feature type="compositionally biased region" description="Low complexity" evidence="1">
    <location>
        <begin position="106"/>
        <end position="120"/>
    </location>
</feature>
<feature type="compositionally biased region" description="Polar residues" evidence="1">
    <location>
        <begin position="76"/>
        <end position="86"/>
    </location>
</feature>
<organism evidence="2 3">
    <name type="scientific">Kwoniella dendrophila CBS 6074</name>
    <dbReference type="NCBI Taxonomy" id="1295534"/>
    <lineage>
        <taxon>Eukaryota</taxon>
        <taxon>Fungi</taxon>
        <taxon>Dikarya</taxon>
        <taxon>Basidiomycota</taxon>
        <taxon>Agaricomycotina</taxon>
        <taxon>Tremellomycetes</taxon>
        <taxon>Tremellales</taxon>
        <taxon>Cryptococcaceae</taxon>
        <taxon>Kwoniella</taxon>
    </lineage>
</organism>
<name>A0AAX4JK17_9TREE</name>
<accession>A0AAX4JK17</accession>
<dbReference type="GeneID" id="91090876"/>
<dbReference type="RefSeq" id="XP_066072104.1">
    <property type="nucleotide sequence ID" value="XM_066216007.1"/>
</dbReference>
<protein>
    <submittedName>
        <fullName evidence="2">Uncharacterized protein</fullName>
    </submittedName>
</protein>
<dbReference type="Proteomes" id="UP001355207">
    <property type="component" value="Chromosome 1"/>
</dbReference>
<dbReference type="AlphaFoldDB" id="A0AAX4JK17"/>
<feature type="region of interest" description="Disordered" evidence="1">
    <location>
        <begin position="106"/>
        <end position="125"/>
    </location>
</feature>
<feature type="compositionally biased region" description="Low complexity" evidence="1">
    <location>
        <begin position="56"/>
        <end position="75"/>
    </location>
</feature>
<reference evidence="2 3" key="1">
    <citation type="submission" date="2024-01" db="EMBL/GenBank/DDBJ databases">
        <title>Comparative genomics of Cryptococcus and Kwoniella reveals pathogenesis evolution and contrasting modes of karyotype evolution via chromosome fusion or intercentromeric recombination.</title>
        <authorList>
            <person name="Coelho M.A."/>
            <person name="David-Palma M."/>
            <person name="Shea T."/>
            <person name="Bowers K."/>
            <person name="McGinley-Smith S."/>
            <person name="Mohammad A.W."/>
            <person name="Gnirke A."/>
            <person name="Yurkov A.M."/>
            <person name="Nowrousian M."/>
            <person name="Sun S."/>
            <person name="Cuomo C.A."/>
            <person name="Heitman J."/>
        </authorList>
    </citation>
    <scope>NUCLEOTIDE SEQUENCE [LARGE SCALE GENOMIC DNA]</scope>
    <source>
        <strain evidence="2 3">CBS 6074</strain>
    </source>
</reference>